<evidence type="ECO:0000313" key="2">
    <source>
        <dbReference type="EMBL" id="TFC20086.1"/>
    </source>
</evidence>
<accession>A0A4R8WZ87</accession>
<evidence type="ECO:0000256" key="1">
    <source>
        <dbReference type="SAM" id="MobiDB-lite"/>
    </source>
</evidence>
<feature type="compositionally biased region" description="Pro residues" evidence="1">
    <location>
        <begin position="73"/>
        <end position="82"/>
    </location>
</feature>
<feature type="compositionally biased region" description="Polar residues" evidence="1">
    <location>
        <begin position="87"/>
        <end position="98"/>
    </location>
</feature>
<dbReference type="CDD" id="cd00413">
    <property type="entry name" value="Glyco_hydrolase_16"/>
    <property type="match status" value="1"/>
</dbReference>
<comment type="caution">
    <text evidence="2">The sequence shown here is derived from an EMBL/GenBank/DDBJ whole genome shotgun (WGS) entry which is preliminary data.</text>
</comment>
<dbReference type="InterPro" id="IPR013320">
    <property type="entry name" value="ConA-like_dom_sf"/>
</dbReference>
<protein>
    <submittedName>
        <fullName evidence="2">Uncharacterized protein</fullName>
    </submittedName>
</protein>
<gene>
    <name evidence="2" type="ORF">E3O19_01610</name>
</gene>
<feature type="region of interest" description="Disordered" evidence="1">
    <location>
        <begin position="460"/>
        <end position="495"/>
    </location>
</feature>
<keyword evidence="3" id="KW-1185">Reference proteome</keyword>
<organism evidence="2 3">
    <name type="scientific">Cryobacterium algoritolerans</name>
    <dbReference type="NCBI Taxonomy" id="1259184"/>
    <lineage>
        <taxon>Bacteria</taxon>
        <taxon>Bacillati</taxon>
        <taxon>Actinomycetota</taxon>
        <taxon>Actinomycetes</taxon>
        <taxon>Micrococcales</taxon>
        <taxon>Microbacteriaceae</taxon>
        <taxon>Cryobacterium</taxon>
    </lineage>
</organism>
<reference evidence="2 3" key="1">
    <citation type="submission" date="2019-03" db="EMBL/GenBank/DDBJ databases">
        <title>Genomics of glacier-inhabiting Cryobacterium strains.</title>
        <authorList>
            <person name="Liu Q."/>
            <person name="Xin Y.-H."/>
        </authorList>
    </citation>
    <scope>NUCLEOTIDE SEQUENCE [LARGE SCALE GENOMIC DNA]</scope>
    <source>
        <strain evidence="2 3">MDT1-3</strain>
    </source>
</reference>
<feature type="region of interest" description="Disordered" evidence="1">
    <location>
        <begin position="1"/>
        <end position="145"/>
    </location>
</feature>
<dbReference type="SUPFAM" id="SSF49899">
    <property type="entry name" value="Concanavalin A-like lectins/glucanases"/>
    <property type="match status" value="1"/>
</dbReference>
<proteinExistence type="predicted"/>
<evidence type="ECO:0000313" key="3">
    <source>
        <dbReference type="Proteomes" id="UP000298412"/>
    </source>
</evidence>
<sequence>MCRRSVSTGLCPGRSPSATATSGSERPWRRRWVPRCSPVTAAPGASAGTTPTPAAPCVGTPRPTPQNQCRHPTAPPTTPAPPKQSRHWSTPAPTSTLDSLKPRAGFARCRDRNEHRKPHTGPAPIKERRNQAAVESSGPRRSSHVISEMSRLQAALDFVDDFEGDDLDRSRWLPTYLPQWSSRAPSAACSEQRNGRFRLLIESDQPPWSTEHNGGLRVSNLRTGVFSGPVGSDIGQHHFASGLRVSEAQHEQRLYTPLSGIIEARFAANADPNCLVALWMIGFEDQPDRSAEICVFEIFGREVAADTAIVGMGLHPFGGERIRDDFAKIPSMDATELHGSRARSNQPLPHRMRVHGEAAPQPALLGMMPATRSHQRTKANPPNRRNYRGTMTETRTIPELVTTINEAVAILGPALTTLASRLGVEPPTASERLAAANERWRAEVQVESFRRWLADQTARTEAAASDEAPFESDTPLAATERQERDARGLAAAKPGPTGSVLVSPFSDVVHDSLIEAAQAVRAAQQAATEALRARTPAASEPDVLTFRSTLRVASGALNTADISGEIGAAAVKALTSIPRANLTTLNITLVPINTVNGDSFEVVATISPTPIFPIEIINGD</sequence>
<dbReference type="EMBL" id="SOFP01000009">
    <property type="protein sequence ID" value="TFC20086.1"/>
    <property type="molecule type" value="Genomic_DNA"/>
</dbReference>
<dbReference type="AlphaFoldDB" id="A0A4R8WZ87"/>
<dbReference type="Gene3D" id="2.60.120.200">
    <property type="match status" value="1"/>
</dbReference>
<name>A0A4R8WZ87_9MICO</name>
<feature type="compositionally biased region" description="Low complexity" evidence="1">
    <location>
        <begin position="37"/>
        <end position="61"/>
    </location>
</feature>
<dbReference type="OrthoDB" id="9809583at2"/>
<dbReference type="Proteomes" id="UP000298412">
    <property type="component" value="Unassembled WGS sequence"/>
</dbReference>